<proteinExistence type="predicted"/>
<feature type="compositionally biased region" description="Low complexity" evidence="4">
    <location>
        <begin position="357"/>
        <end position="368"/>
    </location>
</feature>
<dbReference type="SMART" id="SM00248">
    <property type="entry name" value="ANK"/>
    <property type="match status" value="8"/>
</dbReference>
<protein>
    <submittedName>
        <fullName evidence="5">ANK_REP_REGION domain-containing protein</fullName>
    </submittedName>
</protein>
<dbReference type="PANTHER" id="PTHR24198">
    <property type="entry name" value="ANKYRIN REPEAT AND PROTEIN KINASE DOMAIN-CONTAINING PROTEIN"/>
    <property type="match status" value="1"/>
</dbReference>
<feature type="repeat" description="ANK" evidence="3">
    <location>
        <begin position="104"/>
        <end position="136"/>
    </location>
</feature>
<keyword evidence="2 3" id="KW-0040">ANK repeat</keyword>
<dbReference type="PRINTS" id="PR01415">
    <property type="entry name" value="ANKYRIN"/>
</dbReference>
<dbReference type="AlphaFoldDB" id="A0A5K3EEX2"/>
<feature type="repeat" description="ANK" evidence="3">
    <location>
        <begin position="170"/>
        <end position="202"/>
    </location>
</feature>
<feature type="compositionally biased region" description="Low complexity" evidence="4">
    <location>
        <begin position="720"/>
        <end position="730"/>
    </location>
</feature>
<reference evidence="5" key="1">
    <citation type="submission" date="2019-11" db="UniProtKB">
        <authorList>
            <consortium name="WormBaseParasite"/>
        </authorList>
    </citation>
    <scope>IDENTIFICATION</scope>
</reference>
<dbReference type="WBParaSite" id="MCU_000025-RB">
    <property type="protein sequence ID" value="MCU_000025-RB"/>
    <property type="gene ID" value="MCU_000025"/>
</dbReference>
<dbReference type="InterPro" id="IPR036770">
    <property type="entry name" value="Ankyrin_rpt-contain_sf"/>
</dbReference>
<keyword evidence="1" id="KW-0677">Repeat</keyword>
<dbReference type="InterPro" id="IPR002110">
    <property type="entry name" value="Ankyrin_rpt"/>
</dbReference>
<evidence type="ECO:0000313" key="5">
    <source>
        <dbReference type="WBParaSite" id="MCU_000025-RB"/>
    </source>
</evidence>
<dbReference type="PANTHER" id="PTHR24198:SF165">
    <property type="entry name" value="ANKYRIN REPEAT-CONTAINING PROTEIN-RELATED"/>
    <property type="match status" value="1"/>
</dbReference>
<feature type="region of interest" description="Disordered" evidence="4">
    <location>
        <begin position="686"/>
        <end position="754"/>
    </location>
</feature>
<evidence type="ECO:0000256" key="4">
    <source>
        <dbReference type="SAM" id="MobiDB-lite"/>
    </source>
</evidence>
<feature type="region of interest" description="Disordered" evidence="4">
    <location>
        <begin position="347"/>
        <end position="371"/>
    </location>
</feature>
<feature type="repeat" description="ANK" evidence="3">
    <location>
        <begin position="70"/>
        <end position="102"/>
    </location>
</feature>
<dbReference type="PROSITE" id="PS50088">
    <property type="entry name" value="ANK_REPEAT"/>
    <property type="match status" value="4"/>
</dbReference>
<organism evidence="5">
    <name type="scientific">Mesocestoides corti</name>
    <name type="common">Flatworm</name>
    <dbReference type="NCBI Taxonomy" id="53468"/>
    <lineage>
        <taxon>Eukaryota</taxon>
        <taxon>Metazoa</taxon>
        <taxon>Spiralia</taxon>
        <taxon>Lophotrochozoa</taxon>
        <taxon>Platyhelminthes</taxon>
        <taxon>Cestoda</taxon>
        <taxon>Eucestoda</taxon>
        <taxon>Cyclophyllidea</taxon>
        <taxon>Mesocestoididae</taxon>
        <taxon>Mesocestoides</taxon>
    </lineage>
</organism>
<sequence length="861" mass="92634">MEEAGRWQLINATLNGDGHRLRSLLSKKPSIDLFHACQLFHLAAACGSTENLKTLLAFIPSLNVNCKDETGCTALHKAASAGHREIIHFLIYHGAQVDVQEYLHGNSPLHEAASKGFSRSVEALCLSRASPNLQNKYGSTPLHIAAQNGHKQCTRILIFTGADIGAPNKNGDTCLHIATRYGRAGVVRILLTAKANVMATNRNLDTVLHVAAELKRTKIARSLIEAISNGATPVSSTLSIPGGILRKRNSLPACVPPSPAQSALWIRNAQGEKPVDVARRKGNNDLVTFFVTRMNEIGQSAHYENHAVKSLPYTDSNRPRAETPKLHMSSDLIYLPMHKGAGFKLSSKTQKIQNKQTNSSSGDSNSTGMWTAKSENELKPSNAIQNPQVGTCRQREISLRSDLSDQMTQSFTTLSTSEGPAFSTGILKTKMRSLRGPLCGGLFKRENVKSSLPLLTAFTKTAVPLDGVQSQTQGFAKVPKKNGISPTKLIPSVSFSGALNGSHSSLTGKSILQEQATFSLDDSFHKSLVSDRLRQNPLPQDSDSTSADVSSIHLPVDPFTSANNINGNNAARPAIHHYARAGHAVSVQRSQPLPLLGQNSAPRRLGVRFDLDGEKAEQTTSSPRHHLATQLYRDLAGNLKKGPVSSPSACNCVQRQAEYLAGKVSHFVPCSVHAYLDFRASEANPLPPNQPVARKHSERVNPPSKVLTRSRSDESLSVNAKKAGAKPAAPNDSVPVQVEKKPNNTPLSDVCMGSPSTRPISVNYEDASGWFRGEKLNQAPLQHTKAKDESDLPQKVSKSKSYSEQLTVAEATPSAALTNGCSTTTMGRQTVASPLYMSCHNIDGKMGLSVGCGPQAILSAP</sequence>
<dbReference type="Pfam" id="PF12796">
    <property type="entry name" value="Ank_2"/>
    <property type="match status" value="2"/>
</dbReference>
<feature type="compositionally biased region" description="Polar residues" evidence="4">
    <location>
        <begin position="347"/>
        <end position="356"/>
    </location>
</feature>
<dbReference type="SUPFAM" id="SSF48403">
    <property type="entry name" value="Ankyrin repeat"/>
    <property type="match status" value="1"/>
</dbReference>
<dbReference type="PROSITE" id="PS50297">
    <property type="entry name" value="ANK_REP_REGION"/>
    <property type="match status" value="3"/>
</dbReference>
<evidence type="ECO:0000256" key="3">
    <source>
        <dbReference type="PROSITE-ProRule" id="PRU00023"/>
    </source>
</evidence>
<feature type="repeat" description="ANK" evidence="3">
    <location>
        <begin position="137"/>
        <end position="169"/>
    </location>
</feature>
<evidence type="ECO:0000256" key="2">
    <source>
        <dbReference type="ARBA" id="ARBA00023043"/>
    </source>
</evidence>
<name>A0A5K3EEX2_MESCO</name>
<evidence type="ECO:0000256" key="1">
    <source>
        <dbReference type="ARBA" id="ARBA00022737"/>
    </source>
</evidence>
<accession>A0A5K3EEX2</accession>
<dbReference type="Gene3D" id="1.25.40.20">
    <property type="entry name" value="Ankyrin repeat-containing domain"/>
    <property type="match status" value="3"/>
</dbReference>